<organism evidence="1 2">
    <name type="scientific">Psychroflexus longus</name>
    <dbReference type="NCBI Taxonomy" id="2873596"/>
    <lineage>
        <taxon>Bacteria</taxon>
        <taxon>Pseudomonadati</taxon>
        <taxon>Bacteroidota</taxon>
        <taxon>Flavobacteriia</taxon>
        <taxon>Flavobacteriales</taxon>
        <taxon>Flavobacteriaceae</taxon>
        <taxon>Psychroflexus</taxon>
    </lineage>
</organism>
<reference evidence="2" key="1">
    <citation type="submission" date="2023-07" db="EMBL/GenBank/DDBJ databases">
        <title>Novel species isolated from saline lakes on Tibetan Plateau.</title>
        <authorList>
            <person name="Lu H."/>
        </authorList>
    </citation>
    <scope>NUCLEOTIDE SEQUENCE [LARGE SCALE GENOMIC DNA]</scope>
    <source>
        <strain evidence="2">CAK8W</strain>
    </source>
</reference>
<dbReference type="EMBL" id="JAIQZE010000041">
    <property type="protein sequence ID" value="MBZ9779931.1"/>
    <property type="molecule type" value="Genomic_DNA"/>
</dbReference>
<keyword evidence="2" id="KW-1185">Reference proteome</keyword>
<dbReference type="Gene3D" id="1.20.58.1480">
    <property type="match status" value="1"/>
</dbReference>
<proteinExistence type="predicted"/>
<dbReference type="Proteomes" id="UP001199314">
    <property type="component" value="Unassembled WGS sequence"/>
</dbReference>
<sequence length="84" mass="9810">SNMSVEVGDKQNLLETSDLKERALLTLKQMNIEFQKLELKNDFQSKVQSDMSQQQREYFLHQQMKTIQEELGGVSSEGEVEEMR</sequence>
<feature type="non-terminal residue" evidence="1">
    <location>
        <position position="1"/>
    </location>
</feature>
<protein>
    <submittedName>
        <fullName evidence="1">Endopeptidase La</fullName>
    </submittedName>
</protein>
<feature type="non-terminal residue" evidence="1">
    <location>
        <position position="84"/>
    </location>
</feature>
<gene>
    <name evidence="1" type="ORF">LB452_13495</name>
</gene>
<evidence type="ECO:0000313" key="1">
    <source>
        <dbReference type="EMBL" id="MBZ9779931.1"/>
    </source>
</evidence>
<name>A0ABS7XQ24_9FLAO</name>
<comment type="caution">
    <text evidence="1">The sequence shown here is derived from an EMBL/GenBank/DDBJ whole genome shotgun (WGS) entry which is preliminary data.</text>
</comment>
<accession>A0ABS7XQ24</accession>
<evidence type="ECO:0000313" key="2">
    <source>
        <dbReference type="Proteomes" id="UP001199314"/>
    </source>
</evidence>